<dbReference type="InterPro" id="IPR012337">
    <property type="entry name" value="RNaseH-like_sf"/>
</dbReference>
<reference evidence="4 5" key="1">
    <citation type="journal article" date="2018" name="Elife">
        <title>Firefly genomes illuminate parallel origins of bioluminescence in beetles.</title>
        <authorList>
            <person name="Fallon T.R."/>
            <person name="Lower S.E."/>
            <person name="Chang C.H."/>
            <person name="Bessho-Uehara M."/>
            <person name="Martin G.J."/>
            <person name="Bewick A.J."/>
            <person name="Behringer M."/>
            <person name="Debat H.J."/>
            <person name="Wong I."/>
            <person name="Day J.C."/>
            <person name="Suvorov A."/>
            <person name="Silva C.J."/>
            <person name="Stanger-Hall K.F."/>
            <person name="Hall D.W."/>
            <person name="Schmitz R.J."/>
            <person name="Nelson D.R."/>
            <person name="Lewis S.M."/>
            <person name="Shigenobu S."/>
            <person name="Bybee S.M."/>
            <person name="Larracuente A.M."/>
            <person name="Oba Y."/>
            <person name="Weng J.K."/>
        </authorList>
    </citation>
    <scope>NUCLEOTIDE SEQUENCE [LARGE SCALE GENOMIC DNA]</scope>
    <source>
        <strain evidence="4">1611_PpyrPB1</strain>
        <tissue evidence="4">Whole body</tissue>
    </source>
</reference>
<organism evidence="4 5">
    <name type="scientific">Photinus pyralis</name>
    <name type="common">Common eastern firefly</name>
    <name type="synonym">Lampyris pyralis</name>
    <dbReference type="NCBI Taxonomy" id="7054"/>
    <lineage>
        <taxon>Eukaryota</taxon>
        <taxon>Metazoa</taxon>
        <taxon>Ecdysozoa</taxon>
        <taxon>Arthropoda</taxon>
        <taxon>Hexapoda</taxon>
        <taxon>Insecta</taxon>
        <taxon>Pterygota</taxon>
        <taxon>Neoptera</taxon>
        <taxon>Endopterygota</taxon>
        <taxon>Coleoptera</taxon>
        <taxon>Polyphaga</taxon>
        <taxon>Elateriformia</taxon>
        <taxon>Elateroidea</taxon>
        <taxon>Lampyridae</taxon>
        <taxon>Lampyrinae</taxon>
        <taxon>Photinus</taxon>
    </lineage>
</organism>
<dbReference type="GO" id="GO:0003676">
    <property type="term" value="F:nucleic acid binding"/>
    <property type="evidence" value="ECO:0007669"/>
    <property type="project" value="InterPro"/>
</dbReference>
<feature type="domain" description="RNase H type-1" evidence="2">
    <location>
        <begin position="353"/>
        <end position="485"/>
    </location>
</feature>
<dbReference type="InterPro" id="IPR002156">
    <property type="entry name" value="RNaseH_domain"/>
</dbReference>
<dbReference type="PROSITE" id="PS50879">
    <property type="entry name" value="RNASE_H_1"/>
    <property type="match status" value="1"/>
</dbReference>
<dbReference type="GO" id="GO:0042575">
    <property type="term" value="C:DNA polymerase complex"/>
    <property type="evidence" value="ECO:0007669"/>
    <property type="project" value="UniProtKB-ARBA"/>
</dbReference>
<dbReference type="GO" id="GO:0071897">
    <property type="term" value="P:DNA biosynthetic process"/>
    <property type="evidence" value="ECO:0007669"/>
    <property type="project" value="UniProtKB-ARBA"/>
</dbReference>
<reference evidence="4" key="2">
    <citation type="submission" date="2019-08" db="EMBL/GenBank/DDBJ databases">
        <authorList>
            <consortium name="Photinus pyralis genome working group"/>
            <person name="Fallon T.R."/>
            <person name="Sander Lower S.E."/>
            <person name="Weng J.-K."/>
        </authorList>
    </citation>
    <scope>NUCLEOTIDE SEQUENCE</scope>
    <source>
        <strain evidence="4">1611_PpyrPB1</strain>
        <tissue evidence="4">Whole body</tissue>
    </source>
</reference>
<dbReference type="EMBL" id="VVIM01000003">
    <property type="protein sequence ID" value="KAB0801488.1"/>
    <property type="molecule type" value="Genomic_DNA"/>
</dbReference>
<dbReference type="CDD" id="cd09276">
    <property type="entry name" value="Rnase_HI_RT_non_LTR"/>
    <property type="match status" value="1"/>
</dbReference>
<evidence type="ECO:0000313" key="4">
    <source>
        <dbReference type="EMBL" id="KAB0801488.1"/>
    </source>
</evidence>
<protein>
    <recommendedName>
        <fullName evidence="6">Reverse transcriptase domain-containing protein</fullName>
    </recommendedName>
</protein>
<name>A0A5N4AW79_PHOPY</name>
<feature type="domain" description="Reverse transcriptase" evidence="1">
    <location>
        <begin position="1"/>
        <end position="136"/>
    </location>
</feature>
<evidence type="ECO:0000313" key="5">
    <source>
        <dbReference type="Proteomes" id="UP000327044"/>
    </source>
</evidence>
<dbReference type="AlphaFoldDB" id="A0A5N4AW79"/>
<dbReference type="Gene3D" id="3.30.420.10">
    <property type="entry name" value="Ribonuclease H-like superfamily/Ribonuclease H"/>
    <property type="match status" value="1"/>
</dbReference>
<dbReference type="InterPro" id="IPR000477">
    <property type="entry name" value="RT_dom"/>
</dbReference>
<comment type="caution">
    <text evidence="4">The sequence shown here is derived from an EMBL/GenBank/DDBJ whole genome shotgun (WGS) entry which is preliminary data.</text>
</comment>
<proteinExistence type="predicted"/>
<gene>
    <name evidence="4" type="ORF">PPYR_05842</name>
    <name evidence="3" type="ORF">PPYR_08418</name>
</gene>
<dbReference type="PROSITE" id="PS50878">
    <property type="entry name" value="RT_POL"/>
    <property type="match status" value="1"/>
</dbReference>
<accession>A0A5N4AW79</accession>
<dbReference type="GO" id="GO:0004523">
    <property type="term" value="F:RNA-DNA hybrid ribonuclease activity"/>
    <property type="evidence" value="ECO:0007669"/>
    <property type="project" value="InterPro"/>
</dbReference>
<dbReference type="InterPro" id="IPR043502">
    <property type="entry name" value="DNA/RNA_pol_sf"/>
</dbReference>
<dbReference type="SUPFAM" id="SSF56672">
    <property type="entry name" value="DNA/RNA polymerases"/>
    <property type="match status" value="1"/>
</dbReference>
<dbReference type="InterPro" id="IPR036397">
    <property type="entry name" value="RNaseH_sf"/>
</dbReference>
<dbReference type="InParanoid" id="A0A5N4AW79"/>
<dbReference type="Pfam" id="PF00075">
    <property type="entry name" value="RNase_H"/>
    <property type="match status" value="1"/>
</dbReference>
<dbReference type="SUPFAM" id="SSF53098">
    <property type="entry name" value="Ribonuclease H-like"/>
    <property type="match status" value="1"/>
</dbReference>
<dbReference type="Pfam" id="PF00078">
    <property type="entry name" value="RVT_1"/>
    <property type="match status" value="1"/>
</dbReference>
<keyword evidence="5" id="KW-1185">Reference proteome</keyword>
<evidence type="ECO:0000313" key="3">
    <source>
        <dbReference type="EMBL" id="KAB0797424.1"/>
    </source>
</evidence>
<evidence type="ECO:0000259" key="1">
    <source>
        <dbReference type="PROSITE" id="PS50878"/>
    </source>
</evidence>
<evidence type="ECO:0008006" key="6">
    <source>
        <dbReference type="Google" id="ProtNLM"/>
    </source>
</evidence>
<dbReference type="EMBL" id="VVIM01000006">
    <property type="protein sequence ID" value="KAB0797424.1"/>
    <property type="molecule type" value="Genomic_DNA"/>
</dbReference>
<sequence>MGVPDQVARNICDLFRNRVIFVRSNKNSLIGPRMTSIGIPQGSTLSPLLFNMYCVDLYRMWSPNINACQYADDLCIYTTDKSTKLVLQQLKAKFKIIKRWLFDNGFDLSVDKLQTIFFSRHRDLPTGSLRWMGVELKITSEISYLGMILDSKLRWRPHIEKLIGRCERGINLIRMISRVNWGADMHSNLKIYKTYVRSLLDYGCILYGCASNSNLKRLDAVSNKALRLCMGAMCSSPGDVVQVEAREPPLSIRRNFLASKFVLKCKSQNSKILPKLSELAVQDLVNLYWRLKNAPPFATASRNLSDIAILRESAISKDINYTDYISEIQVTFPPYQGISSLDNLLHQSIIRTHQHALFIYTDGSKGENGCGCAYLIQPSGQQNVFKLNGNASIFTAEATAIAYALREIHVVVTKKLVVMSDSLSVLKALDNKTNFYSTNPYILDILTNVARLRKEGIEIYFYWIKAHIGISHNETVDKLAKGAVESGIILNIPQSKQDETAFMKQQILRTQWEAEWRERCLRRPTQYTYPYNALNNNQSVLL</sequence>
<dbReference type="PANTHER" id="PTHR33332">
    <property type="entry name" value="REVERSE TRANSCRIPTASE DOMAIN-CONTAINING PROTEIN"/>
    <property type="match status" value="1"/>
</dbReference>
<dbReference type="Proteomes" id="UP000327044">
    <property type="component" value="Unassembled WGS sequence"/>
</dbReference>
<evidence type="ECO:0000259" key="2">
    <source>
        <dbReference type="PROSITE" id="PS50879"/>
    </source>
</evidence>